<dbReference type="AlphaFoldDB" id="A0A2K8U3Z6"/>
<dbReference type="Proteomes" id="UP000232638">
    <property type="component" value="Chromosome"/>
</dbReference>
<evidence type="ECO:0000313" key="1">
    <source>
        <dbReference type="EMBL" id="AUB80316.1"/>
    </source>
</evidence>
<proteinExistence type="predicted"/>
<organism evidence="1 2">
    <name type="scientific">Candidatus Thiodictyon syntrophicum</name>
    <dbReference type="NCBI Taxonomy" id="1166950"/>
    <lineage>
        <taxon>Bacteria</taxon>
        <taxon>Pseudomonadati</taxon>
        <taxon>Pseudomonadota</taxon>
        <taxon>Gammaproteobacteria</taxon>
        <taxon>Chromatiales</taxon>
        <taxon>Chromatiaceae</taxon>
        <taxon>Thiodictyon</taxon>
    </lineage>
</organism>
<keyword evidence="2" id="KW-1185">Reference proteome</keyword>
<evidence type="ECO:0000313" key="2">
    <source>
        <dbReference type="Proteomes" id="UP000232638"/>
    </source>
</evidence>
<dbReference type="EMBL" id="CP020370">
    <property type="protein sequence ID" value="AUB80316.1"/>
    <property type="molecule type" value="Genomic_DNA"/>
</dbReference>
<reference evidence="1 2" key="1">
    <citation type="submission" date="2017-03" db="EMBL/GenBank/DDBJ databases">
        <title>Complete genome sequence of Candidatus 'Thiodictyon syntrophicum' sp. nov. strain Cad16T, a photolithoautotroph purple sulfur bacterium isolated from an alpine meromictic lake.</title>
        <authorList>
            <person name="Luedin S.M."/>
            <person name="Pothier J.F."/>
            <person name="Danza F."/>
            <person name="Storelli N."/>
            <person name="Wittwer M."/>
            <person name="Tonolla M."/>
        </authorList>
    </citation>
    <scope>NUCLEOTIDE SEQUENCE [LARGE SCALE GENOMIC DNA]</scope>
    <source>
        <strain evidence="1 2">Cad16T</strain>
    </source>
</reference>
<protein>
    <submittedName>
        <fullName evidence="1">Uncharacterized protein</fullName>
    </submittedName>
</protein>
<dbReference type="RefSeq" id="WP_100918117.1">
    <property type="nucleotide sequence ID" value="NZ_CP020370.1"/>
</dbReference>
<name>A0A2K8U3Z6_9GAMM</name>
<dbReference type="KEGG" id="tsy:THSYN_04670"/>
<gene>
    <name evidence="1" type="ORF">THSYN_04670</name>
</gene>
<sequence length="113" mass="11946">MTITLPDKLSPTRFPNMSLQLAAILGFVLERQFTTPALAELVVTPDGHVLARPKGEPGPLAHIAAEADLRANLRRLGMAAGLDDAEWSEYAGLVSQRLGIDLQGGREGGTGSV</sequence>
<accession>A0A2K8U3Z6</accession>
<dbReference type="OrthoDB" id="278946at2"/>